<dbReference type="RefSeq" id="WP_284196493.1">
    <property type="nucleotide sequence ID" value="NZ_BSOG01000002.1"/>
</dbReference>
<evidence type="ECO:0000313" key="2">
    <source>
        <dbReference type="EMBL" id="GLR13389.1"/>
    </source>
</evidence>
<name>A0ABQ5YF83_9NEIS</name>
<evidence type="ECO:0000256" key="1">
    <source>
        <dbReference type="SAM" id="SignalP"/>
    </source>
</evidence>
<feature type="chain" id="PRO_5045474157" description="Lysozyme inhibitor LprI N-terminal domain-containing protein" evidence="1">
    <location>
        <begin position="19"/>
        <end position="137"/>
    </location>
</feature>
<gene>
    <name evidence="2" type="ORF">GCM10007907_21790</name>
</gene>
<evidence type="ECO:0000313" key="3">
    <source>
        <dbReference type="Proteomes" id="UP001156706"/>
    </source>
</evidence>
<feature type="signal peptide" evidence="1">
    <location>
        <begin position="1"/>
        <end position="18"/>
    </location>
</feature>
<dbReference type="EMBL" id="BSOG01000002">
    <property type="protein sequence ID" value="GLR13389.1"/>
    <property type="molecule type" value="Genomic_DNA"/>
</dbReference>
<sequence length="137" mass="14676">MKQIFALALLLLPATALAECKELLDRATPQIQAAYDADMRMQGRLKSLANSTVEQLCQAAPSVQAELSQAWWLATQVEVVLSEVVNNASCSEGMRKQAETTRSSYSAAAKRLVLARNGMEDKAGLHCKAAATPTAAP</sequence>
<reference evidence="3" key="1">
    <citation type="journal article" date="2019" name="Int. J. Syst. Evol. Microbiol.">
        <title>The Global Catalogue of Microorganisms (GCM) 10K type strain sequencing project: providing services to taxonomists for standard genome sequencing and annotation.</title>
        <authorList>
            <consortium name="The Broad Institute Genomics Platform"/>
            <consortium name="The Broad Institute Genome Sequencing Center for Infectious Disease"/>
            <person name="Wu L."/>
            <person name="Ma J."/>
        </authorList>
    </citation>
    <scope>NUCLEOTIDE SEQUENCE [LARGE SCALE GENOMIC DNA]</scope>
    <source>
        <strain evidence="3">NBRC 110044</strain>
    </source>
</reference>
<organism evidence="2 3">
    <name type="scientific">Chitinimonas prasina</name>
    <dbReference type="NCBI Taxonomy" id="1434937"/>
    <lineage>
        <taxon>Bacteria</taxon>
        <taxon>Pseudomonadati</taxon>
        <taxon>Pseudomonadota</taxon>
        <taxon>Betaproteobacteria</taxon>
        <taxon>Neisseriales</taxon>
        <taxon>Chitinibacteraceae</taxon>
        <taxon>Chitinimonas</taxon>
    </lineage>
</organism>
<comment type="caution">
    <text evidence="2">The sequence shown here is derived from an EMBL/GenBank/DDBJ whole genome shotgun (WGS) entry which is preliminary data.</text>
</comment>
<dbReference type="Proteomes" id="UP001156706">
    <property type="component" value="Unassembled WGS sequence"/>
</dbReference>
<keyword evidence="1" id="KW-0732">Signal</keyword>
<accession>A0ABQ5YF83</accession>
<keyword evidence="3" id="KW-1185">Reference proteome</keyword>
<proteinExistence type="predicted"/>
<evidence type="ECO:0008006" key="4">
    <source>
        <dbReference type="Google" id="ProtNLM"/>
    </source>
</evidence>
<protein>
    <recommendedName>
        <fullName evidence="4">Lysozyme inhibitor LprI N-terminal domain-containing protein</fullName>
    </recommendedName>
</protein>